<evidence type="ECO:0000313" key="2">
    <source>
        <dbReference type="EMBL" id="GAA5032576.1"/>
    </source>
</evidence>
<evidence type="ECO:0000256" key="1">
    <source>
        <dbReference type="SAM" id="MobiDB-lite"/>
    </source>
</evidence>
<feature type="region of interest" description="Disordered" evidence="1">
    <location>
        <begin position="94"/>
        <end position="127"/>
    </location>
</feature>
<gene>
    <name evidence="2" type="ORF">GCM10023335_75250</name>
</gene>
<name>A0ABP9JIY6_9ACTN</name>
<dbReference type="RefSeq" id="WP_345657306.1">
    <property type="nucleotide sequence ID" value="NZ_BAABKB010000039.1"/>
</dbReference>
<dbReference type="EMBL" id="BAABKB010000039">
    <property type="protein sequence ID" value="GAA5032576.1"/>
    <property type="molecule type" value="Genomic_DNA"/>
</dbReference>
<organism evidence="2 3">
    <name type="scientific">Streptomyces siamensis</name>
    <dbReference type="NCBI Taxonomy" id="1274986"/>
    <lineage>
        <taxon>Bacteria</taxon>
        <taxon>Bacillati</taxon>
        <taxon>Actinomycetota</taxon>
        <taxon>Actinomycetes</taxon>
        <taxon>Kitasatosporales</taxon>
        <taxon>Streptomycetaceae</taxon>
        <taxon>Streptomyces</taxon>
    </lineage>
</organism>
<accession>A0ABP9JIY6</accession>
<dbReference type="Proteomes" id="UP001501759">
    <property type="component" value="Unassembled WGS sequence"/>
</dbReference>
<evidence type="ECO:0000313" key="3">
    <source>
        <dbReference type="Proteomes" id="UP001501759"/>
    </source>
</evidence>
<protein>
    <submittedName>
        <fullName evidence="2">Uncharacterized protein</fullName>
    </submittedName>
</protein>
<dbReference type="InterPro" id="IPR009412">
    <property type="entry name" value="DUF1062"/>
</dbReference>
<comment type="caution">
    <text evidence="2">The sequence shown here is derived from an EMBL/GenBank/DDBJ whole genome shotgun (WGS) entry which is preliminary data.</text>
</comment>
<dbReference type="Pfam" id="PF06353">
    <property type="entry name" value="DUF1062"/>
    <property type="match status" value="1"/>
</dbReference>
<keyword evidence="3" id="KW-1185">Reference proteome</keyword>
<sequence>MSKIWAVAPTCLPTVLRPCHRRAPGRFRANGKLRATAHHKFPDAWLLALRTGSGDPTKVTVPERMNVRSVPPELHSLLHDNDPGLAADLLHGPAVRRRSVGRSGRTERPAWQSPYGPPPHRAHRGRWAPVPGVAWSRSALRRETLCDRCV</sequence>
<proteinExistence type="predicted"/>
<reference evidence="3" key="1">
    <citation type="journal article" date="2019" name="Int. J. Syst. Evol. Microbiol.">
        <title>The Global Catalogue of Microorganisms (GCM) 10K type strain sequencing project: providing services to taxonomists for standard genome sequencing and annotation.</title>
        <authorList>
            <consortium name="The Broad Institute Genomics Platform"/>
            <consortium name="The Broad Institute Genome Sequencing Center for Infectious Disease"/>
            <person name="Wu L."/>
            <person name="Ma J."/>
        </authorList>
    </citation>
    <scope>NUCLEOTIDE SEQUENCE [LARGE SCALE GENOMIC DNA]</scope>
    <source>
        <strain evidence="3">JCM 18409</strain>
    </source>
</reference>